<proteinExistence type="inferred from homology"/>
<sequence length="272" mass="29073">MSLKEFDLTGKSAVVMGGGRGIGKGIALTLAEAGADVLVAARTNQEILETAAEIGQLGCKGLAVAADATKSSEIDHVISVAIKEFGKIDILVNSAGAGLRKPIVPLPGYKAGEWAGGRKDISLPVTDLQWQQLIDANMTSIFLATRAVGLHMLERKKGKIINISSMTGAKGFPTEVIYCTTKAAVIMYTRALALEWARYHINVNSIAPGYVETEMTSQFFDNEKTKERLLSSVPLRRLCQPREVGLLAVYLASEASDYLTGQAIYLDGGILA</sequence>
<name>A0A933GMY1_UNCTE</name>
<comment type="caution">
    <text evidence="2">The sequence shown here is derived from an EMBL/GenBank/DDBJ whole genome shotgun (WGS) entry which is preliminary data.</text>
</comment>
<dbReference type="PRINTS" id="PR00081">
    <property type="entry name" value="GDHRDH"/>
</dbReference>
<dbReference type="PANTHER" id="PTHR42879">
    <property type="entry name" value="3-OXOACYL-(ACYL-CARRIER-PROTEIN) REDUCTASE"/>
    <property type="match status" value="1"/>
</dbReference>
<evidence type="ECO:0000313" key="3">
    <source>
        <dbReference type="Proteomes" id="UP000772181"/>
    </source>
</evidence>
<dbReference type="EMBL" id="JACQWF010000410">
    <property type="protein sequence ID" value="MBI4596577.1"/>
    <property type="molecule type" value="Genomic_DNA"/>
</dbReference>
<dbReference type="InterPro" id="IPR002347">
    <property type="entry name" value="SDR_fam"/>
</dbReference>
<accession>A0A933GMY1</accession>
<dbReference type="InterPro" id="IPR036291">
    <property type="entry name" value="NAD(P)-bd_dom_sf"/>
</dbReference>
<dbReference type="PROSITE" id="PS00061">
    <property type="entry name" value="ADH_SHORT"/>
    <property type="match status" value="1"/>
</dbReference>
<dbReference type="Gene3D" id="3.40.50.720">
    <property type="entry name" value="NAD(P)-binding Rossmann-like Domain"/>
    <property type="match status" value="1"/>
</dbReference>
<comment type="similarity">
    <text evidence="1">Belongs to the short-chain dehydrogenases/reductases (SDR) family.</text>
</comment>
<evidence type="ECO:0000256" key="1">
    <source>
        <dbReference type="ARBA" id="ARBA00006484"/>
    </source>
</evidence>
<dbReference type="Pfam" id="PF13561">
    <property type="entry name" value="adh_short_C2"/>
    <property type="match status" value="1"/>
</dbReference>
<dbReference type="FunFam" id="3.40.50.720:FF:000084">
    <property type="entry name" value="Short-chain dehydrogenase reductase"/>
    <property type="match status" value="1"/>
</dbReference>
<dbReference type="PRINTS" id="PR00080">
    <property type="entry name" value="SDRFAMILY"/>
</dbReference>
<dbReference type="SUPFAM" id="SSF51735">
    <property type="entry name" value="NAD(P)-binding Rossmann-fold domains"/>
    <property type="match status" value="1"/>
</dbReference>
<organism evidence="2 3">
    <name type="scientific">Tectimicrobiota bacterium</name>
    <dbReference type="NCBI Taxonomy" id="2528274"/>
    <lineage>
        <taxon>Bacteria</taxon>
        <taxon>Pseudomonadati</taxon>
        <taxon>Nitrospinota/Tectimicrobiota group</taxon>
        <taxon>Candidatus Tectimicrobiota</taxon>
    </lineage>
</organism>
<dbReference type="PANTHER" id="PTHR42879:SF2">
    <property type="entry name" value="3-OXOACYL-[ACYL-CARRIER-PROTEIN] REDUCTASE FABG"/>
    <property type="match status" value="1"/>
</dbReference>
<dbReference type="AlphaFoldDB" id="A0A933GMY1"/>
<dbReference type="InterPro" id="IPR020904">
    <property type="entry name" value="Sc_DH/Rdtase_CS"/>
</dbReference>
<gene>
    <name evidence="2" type="ORF">HY730_09435</name>
</gene>
<protein>
    <submittedName>
        <fullName evidence="2">SDR family oxidoreductase</fullName>
    </submittedName>
</protein>
<dbReference type="Proteomes" id="UP000772181">
    <property type="component" value="Unassembled WGS sequence"/>
</dbReference>
<dbReference type="InterPro" id="IPR050259">
    <property type="entry name" value="SDR"/>
</dbReference>
<reference evidence="2" key="1">
    <citation type="submission" date="2020-07" db="EMBL/GenBank/DDBJ databases">
        <title>Huge and variable diversity of episymbiotic CPR bacteria and DPANN archaea in groundwater ecosystems.</title>
        <authorList>
            <person name="He C.Y."/>
            <person name="Keren R."/>
            <person name="Whittaker M."/>
            <person name="Farag I.F."/>
            <person name="Doudna J."/>
            <person name="Cate J.H.D."/>
            <person name="Banfield J.F."/>
        </authorList>
    </citation>
    <scope>NUCLEOTIDE SEQUENCE</scope>
    <source>
        <strain evidence="2">NC_groundwater_1482_Ag_S-0.65um_47_24</strain>
    </source>
</reference>
<evidence type="ECO:0000313" key="2">
    <source>
        <dbReference type="EMBL" id="MBI4596577.1"/>
    </source>
</evidence>
<dbReference type="GO" id="GO:0032787">
    <property type="term" value="P:monocarboxylic acid metabolic process"/>
    <property type="evidence" value="ECO:0007669"/>
    <property type="project" value="UniProtKB-ARBA"/>
</dbReference>